<organism evidence="1">
    <name type="scientific">Siphoviridae sp. ctsus30</name>
    <dbReference type="NCBI Taxonomy" id="2826488"/>
    <lineage>
        <taxon>Viruses</taxon>
        <taxon>Duplodnaviria</taxon>
        <taxon>Heunggongvirae</taxon>
        <taxon>Uroviricota</taxon>
        <taxon>Caudoviricetes</taxon>
    </lineage>
</organism>
<sequence>MLIAWFLVGLAAGLIAGAACTYVYLDNKFQKAVKEVLGGIQDELARFADE</sequence>
<reference evidence="1" key="1">
    <citation type="journal article" date="2021" name="Proc. Natl. Acad. Sci. U.S.A.">
        <title>A Catalog of Tens of Thousands of Viruses from Human Metagenomes Reveals Hidden Associations with Chronic Diseases.</title>
        <authorList>
            <person name="Tisza M.J."/>
            <person name="Buck C.B."/>
        </authorList>
    </citation>
    <scope>NUCLEOTIDE SEQUENCE</scope>
    <source>
        <strain evidence="1">Ctsus30</strain>
    </source>
</reference>
<dbReference type="EMBL" id="BK014997">
    <property type="protein sequence ID" value="DAD86287.1"/>
    <property type="molecule type" value="Genomic_DNA"/>
</dbReference>
<evidence type="ECO:0000313" key="1">
    <source>
        <dbReference type="EMBL" id="DAD86287.1"/>
    </source>
</evidence>
<protein>
    <submittedName>
        <fullName evidence="1">YtxH-like protein</fullName>
    </submittedName>
</protein>
<accession>A0A8S5MW17</accession>
<proteinExistence type="predicted"/>
<name>A0A8S5MW17_9CAUD</name>